<reference evidence="3" key="1">
    <citation type="submission" date="2020-05" db="EMBL/GenBank/DDBJ databases">
        <authorList>
            <person name="Chiriac C."/>
            <person name="Salcher M."/>
            <person name="Ghai R."/>
            <person name="Kavagutti S V."/>
        </authorList>
    </citation>
    <scope>NUCLEOTIDE SEQUENCE</scope>
</reference>
<gene>
    <name evidence="2" type="ORF">UFOPK1421_01254</name>
    <name evidence="3" type="ORF">UFOPK1820_00622</name>
</gene>
<proteinExistence type="predicted"/>
<feature type="transmembrane region" description="Helical" evidence="1">
    <location>
        <begin position="29"/>
        <end position="49"/>
    </location>
</feature>
<feature type="transmembrane region" description="Helical" evidence="1">
    <location>
        <begin position="90"/>
        <end position="108"/>
    </location>
</feature>
<evidence type="ECO:0000313" key="2">
    <source>
        <dbReference type="EMBL" id="CAB4550564.1"/>
    </source>
</evidence>
<dbReference type="AlphaFoldDB" id="A0A6J6GGD0"/>
<feature type="transmembrane region" description="Helical" evidence="1">
    <location>
        <begin position="61"/>
        <end position="84"/>
    </location>
</feature>
<keyword evidence="1" id="KW-0812">Transmembrane</keyword>
<dbReference type="EMBL" id="CAEZUK010000080">
    <property type="protein sequence ID" value="CAB4599330.1"/>
    <property type="molecule type" value="Genomic_DNA"/>
</dbReference>
<keyword evidence="1" id="KW-1133">Transmembrane helix</keyword>
<evidence type="ECO:0000313" key="3">
    <source>
        <dbReference type="EMBL" id="CAB4599330.1"/>
    </source>
</evidence>
<sequence length="152" mass="16224">MDLGDIEIGILPKIGTEQRLTRVWGRTVALGWTLIAVAMITVGASSQVIGRPMIWIDDQRFGAVTLIMLVAATFAPVIALVTWSLLAGPWVPFLSLLVTGELILWAALDRHNSPGGALVTIFLAIAALLLSVASFGGRYRLSKVESSIIASN</sequence>
<evidence type="ECO:0000256" key="1">
    <source>
        <dbReference type="SAM" id="Phobius"/>
    </source>
</evidence>
<name>A0A6J6GGD0_9ZZZZ</name>
<protein>
    <submittedName>
        <fullName evidence="3">Unannotated protein</fullName>
    </submittedName>
</protein>
<organism evidence="3">
    <name type="scientific">freshwater metagenome</name>
    <dbReference type="NCBI Taxonomy" id="449393"/>
    <lineage>
        <taxon>unclassified sequences</taxon>
        <taxon>metagenomes</taxon>
        <taxon>ecological metagenomes</taxon>
    </lineage>
</organism>
<feature type="transmembrane region" description="Helical" evidence="1">
    <location>
        <begin position="115"/>
        <end position="136"/>
    </location>
</feature>
<dbReference type="EMBL" id="CAEZSL010000157">
    <property type="protein sequence ID" value="CAB4550564.1"/>
    <property type="molecule type" value="Genomic_DNA"/>
</dbReference>
<accession>A0A6J6GGD0</accession>
<keyword evidence="1" id="KW-0472">Membrane</keyword>